<dbReference type="Pfam" id="PF03634">
    <property type="entry name" value="TCP"/>
    <property type="match status" value="1"/>
</dbReference>
<dbReference type="GO" id="GO:0003700">
    <property type="term" value="F:DNA-binding transcription factor activity"/>
    <property type="evidence" value="ECO:0007669"/>
    <property type="project" value="InterPro"/>
</dbReference>
<feature type="region of interest" description="Disordered" evidence="6">
    <location>
        <begin position="92"/>
        <end position="129"/>
    </location>
</feature>
<dbReference type="GO" id="GO:2000032">
    <property type="term" value="P:regulation of secondary shoot formation"/>
    <property type="evidence" value="ECO:0007669"/>
    <property type="project" value="TreeGrafter"/>
</dbReference>
<dbReference type="InterPro" id="IPR017887">
    <property type="entry name" value="TF_TCP_subgr"/>
</dbReference>
<feature type="compositionally biased region" description="Basic residues" evidence="6">
    <location>
        <begin position="101"/>
        <end position="110"/>
    </location>
</feature>
<keyword evidence="2" id="KW-0805">Transcription regulation</keyword>
<gene>
    <name evidence="8" type="primary">CyL1</name>
</gene>
<comment type="subcellular location">
    <subcellularLocation>
        <location evidence="1">Nucleus</location>
    </subcellularLocation>
</comment>
<feature type="domain" description="TCP" evidence="7">
    <location>
        <begin position="1"/>
        <end position="46"/>
    </location>
</feature>
<evidence type="ECO:0000256" key="4">
    <source>
        <dbReference type="ARBA" id="ARBA00023163"/>
    </source>
</evidence>
<keyword evidence="5" id="KW-0539">Nucleus</keyword>
<evidence type="ECO:0000256" key="5">
    <source>
        <dbReference type="ARBA" id="ARBA00023242"/>
    </source>
</evidence>
<dbReference type="PANTHER" id="PTHR31072:SF226">
    <property type="entry name" value="TRANSCRIPTION FACTOR TCP18"/>
    <property type="match status" value="1"/>
</dbReference>
<name>A3E223_CAPSE</name>
<organism evidence="8">
    <name type="scientific">Capnoides sempervirens</name>
    <name type="common">Rock-harlequin</name>
    <name type="synonym">Corydalis sempervirens</name>
    <dbReference type="NCBI Taxonomy" id="3464"/>
    <lineage>
        <taxon>Eukaryota</taxon>
        <taxon>Viridiplantae</taxon>
        <taxon>Streptophyta</taxon>
        <taxon>Embryophyta</taxon>
        <taxon>Tracheophyta</taxon>
        <taxon>Spermatophyta</taxon>
        <taxon>Magnoliopsida</taxon>
        <taxon>Ranunculales</taxon>
        <taxon>Papaveraceae</taxon>
        <taxon>Fumarioideae</taxon>
        <taxon>Capnoides</taxon>
    </lineage>
</organism>
<reference evidence="8" key="1">
    <citation type="journal article" date="2007" name="Plant Physiol.">
        <title>Diversity and evolution of CYCLOIDEA-like TCP genes in relation to flower development in Papaveraceae.</title>
        <authorList>
            <person name="Damerval C."/>
            <person name="Le Guilloux M."/>
            <person name="Jager M."/>
            <person name="Charon C."/>
        </authorList>
    </citation>
    <scope>NUCLEOTIDE SEQUENCE</scope>
</reference>
<evidence type="ECO:0000259" key="7">
    <source>
        <dbReference type="PROSITE" id="PS51369"/>
    </source>
</evidence>
<evidence type="ECO:0000256" key="1">
    <source>
        <dbReference type="ARBA" id="ARBA00004123"/>
    </source>
</evidence>
<sequence>PRDRRMRLSLEIARRFFTLQDMLGFDKASRTVEWLLTKSKGAIKELTRSIKGSSNTCGGSTSTSSECEVVSMYDHTTNVDNDDDENKVQISNTISSNSKEKRIRITRRPTFHPPPLAKDYRAKARARAR</sequence>
<keyword evidence="3" id="KW-0238">DNA-binding</keyword>
<dbReference type="AlphaFoldDB" id="A3E223"/>
<dbReference type="PANTHER" id="PTHR31072">
    <property type="entry name" value="TRANSCRIPTION FACTOR TCP4-RELATED"/>
    <property type="match status" value="1"/>
</dbReference>
<feature type="non-terminal residue" evidence="8">
    <location>
        <position position="129"/>
    </location>
</feature>
<evidence type="ECO:0000256" key="2">
    <source>
        <dbReference type="ARBA" id="ARBA00023015"/>
    </source>
</evidence>
<dbReference type="PROSITE" id="PS51369">
    <property type="entry name" value="TCP"/>
    <property type="match status" value="1"/>
</dbReference>
<protein>
    <submittedName>
        <fullName evidence="8">Cycloidea-like protein PapaCyL1</fullName>
    </submittedName>
</protein>
<accession>A3E223</accession>
<dbReference type="GO" id="GO:0043565">
    <property type="term" value="F:sequence-specific DNA binding"/>
    <property type="evidence" value="ECO:0007669"/>
    <property type="project" value="TreeGrafter"/>
</dbReference>
<dbReference type="InterPro" id="IPR005333">
    <property type="entry name" value="Transcription_factor_TCP"/>
</dbReference>
<evidence type="ECO:0000313" key="8">
    <source>
        <dbReference type="EMBL" id="ABG46639.1"/>
    </source>
</evidence>
<feature type="non-terminal residue" evidence="8">
    <location>
        <position position="1"/>
    </location>
</feature>
<dbReference type="GO" id="GO:0005634">
    <property type="term" value="C:nucleus"/>
    <property type="evidence" value="ECO:0007669"/>
    <property type="project" value="UniProtKB-SubCell"/>
</dbReference>
<dbReference type="EMBL" id="DQ659310">
    <property type="protein sequence ID" value="ABG46639.1"/>
    <property type="molecule type" value="Genomic_DNA"/>
</dbReference>
<keyword evidence="4" id="KW-0804">Transcription</keyword>
<evidence type="ECO:0000256" key="3">
    <source>
        <dbReference type="ARBA" id="ARBA00023125"/>
    </source>
</evidence>
<evidence type="ECO:0000256" key="6">
    <source>
        <dbReference type="SAM" id="MobiDB-lite"/>
    </source>
</evidence>
<proteinExistence type="predicted"/>